<dbReference type="KEGG" id="dti:Desti_4294"/>
<dbReference type="CDD" id="cd00371">
    <property type="entry name" value="HMA"/>
    <property type="match status" value="1"/>
</dbReference>
<reference evidence="4" key="1">
    <citation type="submission" date="2012-06" db="EMBL/GenBank/DDBJ databases">
        <title>Complete sequence of chromosome of Desulfomonile tiedjei DSM 6799.</title>
        <authorList>
            <person name="Lucas S."/>
            <person name="Copeland A."/>
            <person name="Lapidus A."/>
            <person name="Glavina del Rio T."/>
            <person name="Dalin E."/>
            <person name="Tice H."/>
            <person name="Bruce D."/>
            <person name="Goodwin L."/>
            <person name="Pitluck S."/>
            <person name="Peters L."/>
            <person name="Ovchinnikova G."/>
            <person name="Zeytun A."/>
            <person name="Lu M."/>
            <person name="Kyrpides N."/>
            <person name="Mavromatis K."/>
            <person name="Ivanova N."/>
            <person name="Brettin T."/>
            <person name="Detter J.C."/>
            <person name="Han C."/>
            <person name="Larimer F."/>
            <person name="Land M."/>
            <person name="Hauser L."/>
            <person name="Markowitz V."/>
            <person name="Cheng J.-F."/>
            <person name="Hugenholtz P."/>
            <person name="Woyke T."/>
            <person name="Wu D."/>
            <person name="Spring S."/>
            <person name="Schroeder M."/>
            <person name="Brambilla E."/>
            <person name="Klenk H.-P."/>
            <person name="Eisen J.A."/>
        </authorList>
    </citation>
    <scope>NUCLEOTIDE SEQUENCE [LARGE SCALE GENOMIC DNA]</scope>
    <source>
        <strain evidence="4">ATCC 49306 / DSM 6799 / DCB-1</strain>
    </source>
</reference>
<feature type="domain" description="HMA" evidence="2">
    <location>
        <begin position="2"/>
        <end position="67"/>
    </location>
</feature>
<name>I4CBI7_DESTA</name>
<evidence type="ECO:0000259" key="2">
    <source>
        <dbReference type="PROSITE" id="PS50846"/>
    </source>
</evidence>
<dbReference type="InterPro" id="IPR036163">
    <property type="entry name" value="HMA_dom_sf"/>
</dbReference>
<dbReference type="EMBL" id="CP003360">
    <property type="protein sequence ID" value="AFM26928.1"/>
    <property type="molecule type" value="Genomic_DNA"/>
</dbReference>
<accession>I4CBI7</accession>
<evidence type="ECO:0000313" key="4">
    <source>
        <dbReference type="Proteomes" id="UP000006055"/>
    </source>
</evidence>
<dbReference type="InterPro" id="IPR017969">
    <property type="entry name" value="Heavy-metal-associated_CS"/>
</dbReference>
<dbReference type="GO" id="GO:0046872">
    <property type="term" value="F:metal ion binding"/>
    <property type="evidence" value="ECO:0007669"/>
    <property type="project" value="UniProtKB-KW"/>
</dbReference>
<dbReference type="AlphaFoldDB" id="I4CBI7"/>
<proteinExistence type="predicted"/>
<dbReference type="eggNOG" id="COG2608">
    <property type="taxonomic scope" value="Bacteria"/>
</dbReference>
<organism evidence="3 4">
    <name type="scientific">Desulfomonile tiedjei (strain ATCC 49306 / DSM 6799 / DCB-1)</name>
    <dbReference type="NCBI Taxonomy" id="706587"/>
    <lineage>
        <taxon>Bacteria</taxon>
        <taxon>Pseudomonadati</taxon>
        <taxon>Thermodesulfobacteriota</taxon>
        <taxon>Desulfomonilia</taxon>
        <taxon>Desulfomonilales</taxon>
        <taxon>Desulfomonilaceae</taxon>
        <taxon>Desulfomonile</taxon>
    </lineage>
</organism>
<dbReference type="HOGENOM" id="CLU_134973_6_0_7"/>
<gene>
    <name evidence="3" type="ordered locus">Desti_4294</name>
</gene>
<dbReference type="InterPro" id="IPR006121">
    <property type="entry name" value="HMA_dom"/>
</dbReference>
<dbReference type="SUPFAM" id="SSF55008">
    <property type="entry name" value="HMA, heavy metal-associated domain"/>
    <property type="match status" value="1"/>
</dbReference>
<dbReference type="RefSeq" id="WP_014812048.1">
    <property type="nucleotide sequence ID" value="NC_018025.1"/>
</dbReference>
<dbReference type="PROSITE" id="PS50846">
    <property type="entry name" value="HMA_2"/>
    <property type="match status" value="1"/>
</dbReference>
<protein>
    <submittedName>
        <fullName evidence="3">Copper chaperone</fullName>
    </submittedName>
</protein>
<evidence type="ECO:0000256" key="1">
    <source>
        <dbReference type="ARBA" id="ARBA00022723"/>
    </source>
</evidence>
<sequence>MTSTTLKIQGMSCNHCVMAVTKALNGIGGVKDVNVNLEKGEATFNRDDSVDLDQVKKQIELEGFTVG</sequence>
<dbReference type="Proteomes" id="UP000006055">
    <property type="component" value="Chromosome"/>
</dbReference>
<dbReference type="FunFam" id="3.30.70.100:FF:000001">
    <property type="entry name" value="ATPase copper transporting beta"/>
    <property type="match status" value="1"/>
</dbReference>
<dbReference type="OrthoDB" id="9801832at2"/>
<dbReference type="Pfam" id="PF00403">
    <property type="entry name" value="HMA"/>
    <property type="match status" value="1"/>
</dbReference>
<evidence type="ECO:0000313" key="3">
    <source>
        <dbReference type="EMBL" id="AFM26928.1"/>
    </source>
</evidence>
<keyword evidence="1" id="KW-0479">Metal-binding</keyword>
<dbReference type="Gene3D" id="3.30.70.100">
    <property type="match status" value="1"/>
</dbReference>
<keyword evidence="4" id="KW-1185">Reference proteome</keyword>
<dbReference type="STRING" id="706587.Desti_4294"/>
<dbReference type="PROSITE" id="PS01047">
    <property type="entry name" value="HMA_1"/>
    <property type="match status" value="1"/>
</dbReference>